<dbReference type="Pfam" id="PF12359">
    <property type="entry name" value="DUF3645"/>
    <property type="match status" value="1"/>
</dbReference>
<feature type="region of interest" description="Disordered" evidence="11">
    <location>
        <begin position="2902"/>
        <end position="2926"/>
    </location>
</feature>
<evidence type="ECO:0000259" key="12">
    <source>
        <dbReference type="PROSITE" id="PS51352"/>
    </source>
</evidence>
<feature type="region of interest" description="Disordered" evidence="11">
    <location>
        <begin position="4353"/>
        <end position="4373"/>
    </location>
</feature>
<feature type="region of interest" description="Disordered" evidence="11">
    <location>
        <begin position="2553"/>
        <end position="2572"/>
    </location>
</feature>
<comment type="catalytic activity">
    <reaction evidence="1">
        <text>Thiol-dependent hydrolysis of ester, thioester, amide, peptide and isopeptide bonds formed by the C-terminal Gly of ubiquitin (a 76-residue protein attached to proteins as an intracellular targeting signal).</text>
        <dbReference type="EC" id="3.4.19.12"/>
    </reaction>
</comment>
<feature type="compositionally biased region" description="Basic and acidic residues" evidence="11">
    <location>
        <begin position="61"/>
        <end position="77"/>
    </location>
</feature>
<feature type="compositionally biased region" description="Basic and acidic residues" evidence="11">
    <location>
        <begin position="4397"/>
        <end position="4408"/>
    </location>
</feature>
<dbReference type="InterPro" id="IPR013766">
    <property type="entry name" value="Thioredoxin_domain"/>
</dbReference>
<feature type="compositionally biased region" description="Low complexity" evidence="11">
    <location>
        <begin position="4266"/>
        <end position="4288"/>
    </location>
</feature>
<dbReference type="SUPFAM" id="SSF52540">
    <property type="entry name" value="P-loop containing nucleoside triphosphate hydrolases"/>
    <property type="match status" value="1"/>
</dbReference>
<dbReference type="InterPro" id="IPR051346">
    <property type="entry name" value="OTU_Deubiquitinase"/>
</dbReference>
<keyword evidence="5" id="KW-0677">Repeat</keyword>
<dbReference type="SMART" id="SM00191">
    <property type="entry name" value="Int_alpha"/>
    <property type="match status" value="5"/>
</dbReference>
<dbReference type="Pfam" id="PF14312">
    <property type="entry name" value="FG-GAP_2"/>
    <property type="match status" value="5"/>
</dbReference>
<keyword evidence="14" id="KW-1185">Reference proteome</keyword>
<dbReference type="PANTHER" id="PTHR13367">
    <property type="entry name" value="UBIQUITIN THIOESTERASE"/>
    <property type="match status" value="1"/>
</dbReference>
<dbReference type="Gene3D" id="2.60.120.920">
    <property type="match status" value="1"/>
</dbReference>
<dbReference type="SUPFAM" id="SSF50939">
    <property type="entry name" value="Sialidases"/>
    <property type="match status" value="1"/>
</dbReference>
<feature type="repeat" description="FG-GAP" evidence="10">
    <location>
        <begin position="5774"/>
        <end position="5828"/>
    </location>
</feature>
<proteinExistence type="predicted"/>
<feature type="compositionally biased region" description="Polar residues" evidence="11">
    <location>
        <begin position="5621"/>
        <end position="5632"/>
    </location>
</feature>
<dbReference type="CDD" id="cd02947">
    <property type="entry name" value="TRX_family"/>
    <property type="match status" value="1"/>
</dbReference>
<feature type="repeat" description="FG-GAP" evidence="10">
    <location>
        <begin position="5708"/>
        <end position="5762"/>
    </location>
</feature>
<evidence type="ECO:0000256" key="2">
    <source>
        <dbReference type="ARBA" id="ARBA00012759"/>
    </source>
</evidence>
<dbReference type="InterPro" id="IPR036249">
    <property type="entry name" value="Thioredoxin-like_sf"/>
</dbReference>
<feature type="region of interest" description="Disordered" evidence="11">
    <location>
        <begin position="768"/>
        <end position="808"/>
    </location>
</feature>
<evidence type="ECO:0000256" key="8">
    <source>
        <dbReference type="ARBA" id="ARBA00022807"/>
    </source>
</evidence>
<evidence type="ECO:0000256" key="10">
    <source>
        <dbReference type="PROSITE-ProRule" id="PRU00803"/>
    </source>
</evidence>
<dbReference type="PANTHER" id="PTHR13367:SF28">
    <property type="entry name" value="UBIQUITIN THIOESTERASE ZRANB1"/>
    <property type="match status" value="1"/>
</dbReference>
<evidence type="ECO:0000256" key="6">
    <source>
        <dbReference type="ARBA" id="ARBA00022786"/>
    </source>
</evidence>
<evidence type="ECO:0000256" key="3">
    <source>
        <dbReference type="ARBA" id="ARBA00022670"/>
    </source>
</evidence>
<feature type="compositionally biased region" description="Basic residues" evidence="11">
    <location>
        <begin position="5418"/>
        <end position="5449"/>
    </location>
</feature>
<accession>A0ABR1FUU0</accession>
<keyword evidence="7" id="KW-0378">Hydrolase</keyword>
<feature type="region of interest" description="Disordered" evidence="11">
    <location>
        <begin position="4385"/>
        <end position="4452"/>
    </location>
</feature>
<dbReference type="SUPFAM" id="SSF52833">
    <property type="entry name" value="Thioredoxin-like"/>
    <property type="match status" value="1"/>
</dbReference>
<feature type="region of interest" description="Disordered" evidence="11">
    <location>
        <begin position="1031"/>
        <end position="1060"/>
    </location>
</feature>
<feature type="region of interest" description="Disordered" evidence="11">
    <location>
        <begin position="5061"/>
        <end position="5087"/>
    </location>
</feature>
<dbReference type="InterPro" id="IPR027417">
    <property type="entry name" value="P-loop_NTPase"/>
</dbReference>
<evidence type="ECO:0000313" key="14">
    <source>
        <dbReference type="Proteomes" id="UP001363151"/>
    </source>
</evidence>
<dbReference type="Gene3D" id="3.40.30.10">
    <property type="entry name" value="Glutaredoxin"/>
    <property type="match status" value="1"/>
</dbReference>
<evidence type="ECO:0000256" key="9">
    <source>
        <dbReference type="ARBA" id="ARBA00023180"/>
    </source>
</evidence>
<feature type="domain" description="Thioredoxin" evidence="12">
    <location>
        <begin position="3374"/>
        <end position="3509"/>
    </location>
</feature>
<gene>
    <name evidence="13" type="ORF">SO694_0002719</name>
</gene>
<keyword evidence="8" id="KW-0788">Thiol protease</keyword>
<feature type="compositionally biased region" description="Acidic residues" evidence="11">
    <location>
        <begin position="2912"/>
        <end position="2926"/>
    </location>
</feature>
<keyword evidence="4" id="KW-0732">Signal</keyword>
<dbReference type="InterPro" id="IPR022099">
    <property type="entry name" value="DUF3638"/>
</dbReference>
<evidence type="ECO:0000313" key="13">
    <source>
        <dbReference type="EMBL" id="KAK7239096.1"/>
    </source>
</evidence>
<feature type="region of interest" description="Disordered" evidence="11">
    <location>
        <begin position="4266"/>
        <end position="4316"/>
    </location>
</feature>
<dbReference type="Pfam" id="PF12340">
    <property type="entry name" value="DUF3638"/>
    <property type="match status" value="1"/>
</dbReference>
<evidence type="ECO:0000256" key="5">
    <source>
        <dbReference type="ARBA" id="ARBA00022737"/>
    </source>
</evidence>
<dbReference type="InterPro" id="IPR028994">
    <property type="entry name" value="Integrin_alpha_N"/>
</dbReference>
<feature type="compositionally biased region" description="Low complexity" evidence="11">
    <location>
        <begin position="4412"/>
        <end position="4425"/>
    </location>
</feature>
<comment type="caution">
    <text evidence="13">The sequence shown here is derived from an EMBL/GenBank/DDBJ whole genome shotgun (WGS) entry which is preliminary data.</text>
</comment>
<dbReference type="EMBL" id="JBBJCI010000226">
    <property type="protein sequence ID" value="KAK7239096.1"/>
    <property type="molecule type" value="Genomic_DNA"/>
</dbReference>
<feature type="compositionally biased region" description="Acidic residues" evidence="11">
    <location>
        <begin position="3007"/>
        <end position="3018"/>
    </location>
</feature>
<reference evidence="13 14" key="1">
    <citation type="submission" date="2024-03" db="EMBL/GenBank/DDBJ databases">
        <title>Aureococcus anophagefferens CCMP1851 and Kratosvirus quantuckense: Draft genome of a second virus-susceptible host strain in the model system.</title>
        <authorList>
            <person name="Chase E."/>
            <person name="Truchon A.R."/>
            <person name="Schepens W."/>
            <person name="Wilhelm S.W."/>
        </authorList>
    </citation>
    <scope>NUCLEOTIDE SEQUENCE [LARGE SCALE GENOMIC DNA]</scope>
    <source>
        <strain evidence="13 14">CCMP1851</strain>
    </source>
</reference>
<dbReference type="PROSITE" id="PS51352">
    <property type="entry name" value="THIOREDOXIN_2"/>
    <property type="match status" value="1"/>
</dbReference>
<dbReference type="Pfam" id="PF00085">
    <property type="entry name" value="Thioredoxin"/>
    <property type="match status" value="1"/>
</dbReference>
<feature type="compositionally biased region" description="Basic and acidic residues" evidence="11">
    <location>
        <begin position="4364"/>
        <end position="4373"/>
    </location>
</feature>
<name>A0ABR1FUU0_AURAN</name>
<dbReference type="Gene3D" id="2.130.10.130">
    <property type="entry name" value="Integrin alpha, N-terminal"/>
    <property type="match status" value="2"/>
</dbReference>
<evidence type="ECO:0000256" key="1">
    <source>
        <dbReference type="ARBA" id="ARBA00000707"/>
    </source>
</evidence>
<feature type="region of interest" description="Disordered" evidence="11">
    <location>
        <begin position="5416"/>
        <end position="5475"/>
    </location>
</feature>
<dbReference type="Gene3D" id="3.40.50.300">
    <property type="entry name" value="P-loop containing nucleotide triphosphate hydrolases"/>
    <property type="match status" value="1"/>
</dbReference>
<feature type="region of interest" description="Disordered" evidence="11">
    <location>
        <begin position="5666"/>
        <end position="5685"/>
    </location>
</feature>
<feature type="compositionally biased region" description="Acidic residues" evidence="11">
    <location>
        <begin position="1"/>
        <end position="13"/>
    </location>
</feature>
<sequence length="6202" mass="660369">MYSSGSEDEEEELFGNGGRPAADEASEDSDGPQPSAYDQSYGSLGGDRAASSSTGARPRRRDLAEAARREAESSAEKDADDFGFDDRDRDDLDDFFEGDDRPGAPGPSRRRGLAAARELVNDYTVTLDVFFEEPPPAGGLSLFQTALVHCEESRGGRRRARVSEGEALVNGAGGVGALGTFGDTAKARVEPGRWQRVVVSVRCGGGGGSGRSAGGVKKGEVRTYVQATPLALVRHERVAANERFSLRSDGLYLFSSRSEAMMPGGILLRTARVDLKAFDDGAVRRHRARDKVFSAVAEDDAAKVDAMRGKLALAELFAKPRPAWDAPAIVAAFGDAHVEGTSLEASSLLAWSHAVLDVALRRCLRQQAPFLAGLPRLAAQAAADAAHVFSRSAPLMKGLVRLLRNPGGPQLCAWLRAIKKKLTDADVGESLLLPLLVEGRELLLVVERPSERTFTVVVVATAPTRALRHHAVDAADGRKVKFRSALVLANVPKKNALDDVFWAAAYNLAVHAHDGDTRRFYDVLLPFLTGKTLEASLVEAERDARDGGEPAGDARRRRSETAYVRCLFDALHYLMLRRGCRSRDAKQVRLALKAQLADFVARDLRVVAPDANGAKVARLVATQLAYGAAKFAARPDAPAGFRDGGPRAARAIAEGILSEVGDGARPRDGNVEVDLDLEASLATQWRDALAWRVEPCAPDAGNAATLRKYAAIDALAVPEVAATFEEALEALRTCDRLCSLVDNQPHAIKNDKLLILALVQHTLTCAVPTPRPRADASSPAAGRAAKRRKAKKEPEKAAPEAVPTDWAPGEAAEAAATAADCLWDGDCDYATQVEALLTLRRLVEHFTAAVLSTQQDRALDLACLVVPGAACAIADAILRRRAADAPSSFCCQLRGQLACGRQLGHRGYGLSCETFASQTAAIEAHAPALAVCRSAVLDYFSSPDQRGLEKIMAFEDAFELRPGRPTVALLRNLCRELSLATPNPHLELCDALPCTSNVMKNFPEIAPYRDLNFFWKFFLNADRAAFANYVPSDDAPAAPERRGPGGGGRRKRSSRDARSVSRCDRLGAQLTWGWSAEEGGYAVSMGGASLRCRPDPDALDPVTGRKIPEDDAPRHRYPSRADPGAYLGPGLSAKQRRNITENDILYRPSLPGFQDSKADDVPALGQRDAELLLSYLTVPYIRLPLVLTFFASEDRVHKLASRPLRGLLDAVLFEPGRHLGLAATAVAPETVPTPRNELLATPHGHLLAELRRAPAAVLGNVVALLRGARALDTGAVCDAASDDFNGGVGIILYAARLGARVANFVAFLLAARDGTAAVANANATCLRGVPLRDLDVPGGVAASALEAGAAQLRAQLAAFGRLLDEYLRTLDAQTRAAPGDEALVDRNSRLACDLHAHQLLLRRDATDDASVPGLLGSFLFLTTRHTFNKFRRDDGKILVPEFELYELLQHTRRRLCAAAAAADQAGLDAIMAPALATATSVTGAFVDGDGDASTDAAWGRVAGARNRGRYTTTARGDAGGPVRSVADSSELDVEIDAQIGQLTLRGKHLAALESAVAGYRDVRVVFGDAAIQASLSERAEHRNVYRLVGLDHSIEWWPTPHGDCPSIPDTYGREYDPSELFESELWIPRVFEPLRRAFFDGPRPAPMQFLLPDDPFPASAEVAELLGLHQRLGGPAKRVVLFKRRRCAHVYELCTRGREWHWSLHLATDARFCLAALQPSSGRRMAPFPPWWTHGGGAAYPVGVLDHVPSELDGDGRHESVVIRRDAAHADNLSGGVETYTPPRLLRGLIPETLLDDFRFWRDESDPAAFGREVFRGYALDDGGDDDDDDAGSKEASDDLILVELVDHGGCTALTCTGLVGRSARVSRVSKAAAKRRRAAVDALAALVADVGVLRVAAQSAEPRKRRDKAPPKKPGKVEELAFREGADVEWRSAAAAADEADKWLPCEVVRVDYGKRTYDLEFSGPYQYLGTQRGVKPEDVNARGANSEAKAEGEGQWRFAGLSDSEDDDWASDGHESDDAGDDGAPAGAGRSLPFDVRARLGAVFDAAGRDGGACAGAVKALAAAGRTFDTVAALVDAVAAHCGAAPAADDGELRLLDLLHAPRKSRLFTLAGTLARVECLSHVLAWTRATGGDDDGIAAGVPELSLVELPRLKLSFAARRDHAGALRLFSVDHVDLFVVPDQRAAAAFPLLEGIDHALLLSNARGDSFALVPVVIPRRPPVRTQPFSVELVLDREGTYNGAYDGKEPFPSTRFFLYAVHVSMAFLMPRGLPSALYLLLLRLLKRDYAGAFRLCDSVASDVALGVDEAAIFTALGEANDDRAPEAHAVRLKVSLVTAESGEALPWDLTTELSRYVAKLPHVGACCRLALRDELRLLESPKCAVDEDSAAYSPADRGHEPHMLALCHNRRSFLRALAAGEKTCAVATPPRERTSDGWPLYADETCFGMSYAEAADARSVDDLARAVGGSGARAPLEKDAPRCRVDADPGLHELAVARGVAHFPSFVLSRGEKKLAVVAASKSDEARTIPALVAAIERELTDDDDHAYAAWRHHAASSRSDAPPADDGDDGGDVLWTWDLEAAGDGLRVEALGATAVLPSRDDLDDLDDARACWEWAKDDGKAEWRAKWAPFEPQTQTFLEIAFLSGKLYREQSVTDEGDNGLHVYFSDDDIDIDTYVVSGFKGYRTSDYEDIRLRRKGYRAMVLGEEAYLSKRQEAIDRRNAEWRDQYEAYSAKRREARRGRDAVAVRGTAPLQRDSGVHAWRLRWTHAPGAGGRGDGCGVVAEGSEAFGPALYPCLGGPDCDGGSLGLHASGELWVAGTEAARVGAGGLLWSEGDEVACVLDTSDGGSLSFSVNGVPVDRVVEDVFETLGCTECYPAVSLAPLDDDGGRAAAKDAALGLAASKGAEKKEDEEHEENGGDDDDEDAADEIMSKEPWEQLQILELAQLTRVAPEKIVKLNAKQRAELERVARPPVATVTIVDGAPDPPPATPERPRKARAASDASEAPSEDDDGDDDDAPAAKKKARAGKKADAEDDDVPLHKVRWMRETPNGWVAHDAKVSAALERAKRLGKLETSLHVGGESFTFKLAAGGGDGGGGDEPLQIPDGGGEASKLRRHFVGEGLRGQWELLSVKYTPPASLYGASVLGVIEKVWSGDESFAGAKYGFGFLLLYALFQGDLKAHVCGSSWSTGGLWGSLGWGSVGSDRPRDGAAFASFPGKKAKQTNDSHRLALLLTQLYSDRRVKSVWGSLVNVLGRNKQLCVRLPRFRDSRRKRRSNIFNGWVDDAEPKSPLGELFEQVVPVMQKLRKRRGALLFPPKPPHDALPAPRRSRPVVDADGCALPELSDAGRSSFEASGVTETQILELAKRAGFDLALPEDRAADGRPRAPAHCDDGDGWRAWADRETRLAEARQYDKVLLVAYFRASWCAACRSSDAVVKALALSAPTARFATLDFDDCDDVAAAVGVVGTPCCVFFRGGGTKAHAKLDCTAAPRGDGDDFAASLVKGLMDASTPDEKLKLSTAFNKALETAGAQASEREQLRALREAAGGEASTYSAEAAKKAAARLAASPAALATLTLEPTRDLREAHVLRRERASRRGRDLAAPFAVVARPHARGRRRGRAFLERMRSDAADLAAARGGWEPALAALPADAAALFDGDGDGARATRARAYRSFAAGRRARREDSVAVALAVPLLTRAANDVSGGDPAATCAFVLARLAGSAAELWPEFVFGALLSSRGEADVRKLNPFLDDASVGTLLELVAATMLRANRVGVLSRVAGDCAALEEKLAAAAAAEDRGAAAAVLGPQIRQIAKGLAATLSSTRAYARATARGVGLDPRFLVFEFVWNLFLRPKQVEIVEKLRSDALAGRSTVKQMIMGAGKTTVVAPLLALMLADGESLVVSVVPKALLEMTRARLRATFATIIAKRVFTLHYDRSTVPSPQLLASLVAARDARAVVVATPTSVKSIMLGYVEALRRARDGNGPAPGVDELRGVLELFRGGAMLLDEVDLLLHPLKSELNFPVGERRPLDGVDAGERWSLPMALVDAVFYASHRRSYALEARGEVLDALERLRAAVDGGYDRMAFQRLPHLTLLDPAYYHAHVKPPLAAVAFAWLQGSQHLAGISRADALDYLLRGAVAASDVDARRRLLEEAADADGSSPELAAALGAARSYGELYAAVRAIEREADATTVVVWLAPAFALAAGAGAGADADRDGAADGDAAGAVAATCVKLEESLGVAVKRCDDRHEALARCRDLAAEAARASSGAAASGGPSAGRRAAGPTTARARARGLRPKGRSRGDDDDDDDAARASSKVDGEALLRDLVGGGEGAAAPVVAPSRCLVFVGHGRAARGGARALGPRRRVDGRDGRRLRLGRGAAALARAGIGPGGRRRARGLEARDADGGRGRAARGPPRSSTASSGAAPPPSTPTTPRAARSGPAPPTPTTGSGARAAALLERLDRSAAACPPGGADDAPPDPAGGVACARALDALTRGGALDECARAALAGEARFLERLRLASATTALVASPHQKKLLNLAADWLGTFMPHCLAKVNRVSYGLLEEREIARALKDDPRAPRSRLKLAVPFVGKDVPTTASEFAHPDVTIGLTILAYRYSGLRREDFDDVADALTADFCREIGPARDRPSSRRHELWVLSAGGSIRGLGRGAGDDDSKTVVQLKFLQRSNADQMDRLYGLWRREPHAIHHFLGANVMPTHMRTQRLKISASGQAVGGDMLFPRRVGFSGTPSDLLPLELGKCGYEKGDDAAMLDVVLDPEVTDITHLDVGWSVANVLDLAAAATEPRVHALIDTGALVTGLRNLEVARQLLKRGLPWCDGVVYLDHDDKKQVLVRATGRSMPEEQCGVPLERRFAFYDMVHTTGMDIRHVANATALVTLGKDMVWRDYAQGVYRMRGVGNGQKVRVVLIPEVRRLLRLELAGCEAAGEDGSDLERVVAWLVVNALKSEQLQWSMLCAQNLKNVYRKAAFKALLDEKTPAGGALDVFEEAIDVSLEASVPDPAPFAAKLKMLVDRHSAFCASESDRATAARVLADVAAHAVERRSRGGKRLDTEQEREQEQEQEKEIRAARDQRVEVEKFVEREYSRDAEAASPWPLSALAAFEPAADDDDAPFFPLAELALRHHEPLAFPGQLLASRNYFRRSWGGLRRLRNVVVVMEWAPRGGGGNGAPPPPPADGAARLTERQATAVAKAHALFRGGDAAMSRDALRDAVETVEDVDEPCGEAKLDGVLAEFGTPGGLLDEAGFARLLASGGLHPRTDGRYYVLLSLSEAETLRRALHARGDAPLATRAGAAPTSRSATRLRERRRRARARRRLRPGEARRPRRRRRAARRLARLVGPGVGGLRRSDSDRLADVVEAEDVLDFVGHYADGDAAVDAARAAAGGDGGAGDRLELSYRARAGRARASTRTRRRGGGRRRRAGRRAPRRGRAAGRGAEKATPGHRGRRSASARAARERRPWTRVFDEELLEAERRHGAAGVNPAVADAGDGATRTVFDFGRGRLPLRCAALGPSSPPGGAASPRARGEGLDLVRLDCARVAARPVPELLCACGHALSVYESSWERCSAGTMGCGASKSEESPQEAGAPAPGPAVAVPVIDDSTSASKVAGKTSTEPVASAVPSAPPMSPSFAARGGAPLAVVRARRPDSPLQIRPPAPLGSSAAQLEGSSRYEELRRRRAGIINQASGQQLAKFVASDAAADDYFGYSVAISGDLVVVGAYRDDDAGSKTGSAYVFRTTNDGGSWTQTAKLASGQQLAKFVASDAAADDYFGYSVAISGDLVVVGAYRDDDAGSKTGSAYVFRTTNDGGSWTQTAKLVASDAAKDNYFGKSVAISGDLVVVGADGRNEDVGSAYVFRTRNDGASWSQTAKLLASDAAKDDVFGESVAVSGDLVVVGAYGNDDAGSSSGSAYVFRTRNSGASWTQTAKLVASDAAAQDNFGYSVAISGDLVVVGAYEDDDAGSSSGSAYVLPADGSARRHGAPPERNVPFAPAWMAPGDGLETHSVEELKAMANARGVSLAGRLEKTDIIAALRAAAPVDAVAVPVDDASTGAWNVAGAASASTVPAAAVPSAPRPPPVNPGFAAAPRAPPLAVGARVAYDRDGAARLGVVVAVHNEDPSGPYYTVRLDGPVPRDVQTERGRLRLVATPPRIAGSASLPGRAAQPEAGIDAALGSAFNSQGRGNVG</sequence>
<feature type="region of interest" description="Disordered" evidence="11">
    <location>
        <begin position="5304"/>
        <end position="5348"/>
    </location>
</feature>
<dbReference type="InterPro" id="IPR013519">
    <property type="entry name" value="Int_alpha_beta-p"/>
</dbReference>
<dbReference type="PROSITE" id="PS51470">
    <property type="entry name" value="FG_GAP"/>
    <property type="match status" value="2"/>
</dbReference>
<keyword evidence="6" id="KW-0833">Ubl conjugation pathway</keyword>
<feature type="compositionally biased region" description="Basic residues" evidence="11">
    <location>
        <begin position="5322"/>
        <end position="5334"/>
    </location>
</feature>
<evidence type="ECO:0000256" key="7">
    <source>
        <dbReference type="ARBA" id="ARBA00022801"/>
    </source>
</evidence>
<feature type="region of interest" description="Disordered" evidence="11">
    <location>
        <begin position="5587"/>
        <end position="5608"/>
    </location>
</feature>
<feature type="region of interest" description="Disordered" evidence="11">
    <location>
        <begin position="5621"/>
        <end position="5642"/>
    </location>
</feature>
<dbReference type="InterPro" id="IPR013517">
    <property type="entry name" value="FG-GAP"/>
</dbReference>
<dbReference type="Proteomes" id="UP001363151">
    <property type="component" value="Unassembled WGS sequence"/>
</dbReference>
<keyword evidence="9" id="KW-0325">Glycoprotein</keyword>
<feature type="region of interest" description="Disordered" evidence="11">
    <location>
        <begin position="1094"/>
        <end position="1131"/>
    </location>
</feature>
<protein>
    <recommendedName>
        <fullName evidence="2">ubiquitinyl hydrolase 1</fullName>
        <ecNumber evidence="2">3.4.19.12</ecNumber>
    </recommendedName>
</protein>
<feature type="region of interest" description="Disordered" evidence="11">
    <location>
        <begin position="1979"/>
        <end position="2032"/>
    </location>
</feature>
<dbReference type="InterPro" id="IPR043136">
    <property type="entry name" value="B30.2/SPRY_sf"/>
</dbReference>
<feature type="region of interest" description="Disordered" evidence="11">
    <location>
        <begin position="2977"/>
        <end position="3038"/>
    </location>
</feature>
<organism evidence="13 14">
    <name type="scientific">Aureococcus anophagefferens</name>
    <name type="common">Harmful bloom alga</name>
    <dbReference type="NCBI Taxonomy" id="44056"/>
    <lineage>
        <taxon>Eukaryota</taxon>
        <taxon>Sar</taxon>
        <taxon>Stramenopiles</taxon>
        <taxon>Ochrophyta</taxon>
        <taxon>Pelagophyceae</taxon>
        <taxon>Pelagomonadales</taxon>
        <taxon>Pelagomonadaceae</taxon>
        <taxon>Aureococcus</taxon>
    </lineage>
</organism>
<feature type="region of interest" description="Disordered" evidence="11">
    <location>
        <begin position="1"/>
        <end position="112"/>
    </location>
</feature>
<evidence type="ECO:0000256" key="11">
    <source>
        <dbReference type="SAM" id="MobiDB-lite"/>
    </source>
</evidence>
<dbReference type="InterPro" id="IPR022105">
    <property type="entry name" value="DUF3645"/>
</dbReference>
<dbReference type="InterPro" id="IPR036278">
    <property type="entry name" value="Sialidase_sf"/>
</dbReference>
<dbReference type="EC" id="3.4.19.12" evidence="2"/>
<feature type="compositionally biased region" description="Basic residues" evidence="11">
    <location>
        <begin position="4289"/>
        <end position="4299"/>
    </location>
</feature>
<evidence type="ECO:0000256" key="4">
    <source>
        <dbReference type="ARBA" id="ARBA00022729"/>
    </source>
</evidence>
<keyword evidence="3" id="KW-0645">Protease</keyword>